<dbReference type="STRING" id="1931241.BVH74_18110"/>
<protein>
    <submittedName>
        <fullName evidence="1">Uncharacterized protein</fullName>
    </submittedName>
</protein>
<dbReference type="EMBL" id="CP020100">
    <property type="protein sequence ID" value="AQZ96546.1"/>
    <property type="molecule type" value="Genomic_DNA"/>
</dbReference>
<reference evidence="1 2" key="1">
    <citation type="submission" date="2017-03" db="EMBL/GenBank/DDBJ databases">
        <title>Complete genome sequence of the novel DNRA strain Pseudomonas sp. S-6-2 isolated from Chinese polluted river sediment. Journal of Biotechnology.</title>
        <authorList>
            <person name="Li J."/>
            <person name="Xiang F."/>
            <person name="Wang L."/>
            <person name="Xi L."/>
            <person name="Liu J."/>
        </authorList>
    </citation>
    <scope>NUCLEOTIDE SEQUENCE [LARGE SCALE GENOMIC DNA]</scope>
    <source>
        <strain evidence="1 2">S-6-2</strain>
    </source>
</reference>
<name>A0A1V0B9C6_9GAMM</name>
<keyword evidence="2" id="KW-1185">Reference proteome</keyword>
<dbReference type="RefSeq" id="WP_080051454.1">
    <property type="nucleotide sequence ID" value="NZ_CP020100.1"/>
</dbReference>
<evidence type="ECO:0000313" key="1">
    <source>
        <dbReference type="EMBL" id="AQZ96546.1"/>
    </source>
</evidence>
<dbReference type="Proteomes" id="UP000243488">
    <property type="component" value="Chromosome"/>
</dbReference>
<dbReference type="KEGG" id="ppha:BVH74_18110"/>
<evidence type="ECO:0000313" key="2">
    <source>
        <dbReference type="Proteomes" id="UP000243488"/>
    </source>
</evidence>
<accession>A0A1V0B9C6</accession>
<dbReference type="AlphaFoldDB" id="A0A1V0B9C6"/>
<gene>
    <name evidence="1" type="ORF">BVH74_18110</name>
</gene>
<sequence>MASNNRLRKTPIVRGRTARSIAQDYVAALLLDSSKHADAFDNEALTEAEREIARDEVKRLGIELLERYKCEL</sequence>
<organism evidence="1 2">
    <name type="scientific">Halopseudomonas phragmitis</name>
    <dbReference type="NCBI Taxonomy" id="1931241"/>
    <lineage>
        <taxon>Bacteria</taxon>
        <taxon>Pseudomonadati</taxon>
        <taxon>Pseudomonadota</taxon>
        <taxon>Gammaproteobacteria</taxon>
        <taxon>Pseudomonadales</taxon>
        <taxon>Pseudomonadaceae</taxon>
        <taxon>Halopseudomonas</taxon>
    </lineage>
</organism>
<proteinExistence type="predicted"/>